<accession>A0A0C3BE48</accession>
<proteinExistence type="inferred from homology"/>
<dbReference type="Pfam" id="PF10153">
    <property type="entry name" value="Efg1"/>
    <property type="match status" value="1"/>
</dbReference>
<dbReference type="HOGENOM" id="CLU_066912_2_1_1"/>
<keyword evidence="7" id="KW-0539">Nucleus</keyword>
<dbReference type="STRING" id="933852.A0A0C3BE48"/>
<feature type="region of interest" description="Disordered" evidence="8">
    <location>
        <begin position="1"/>
        <end position="39"/>
    </location>
</feature>
<evidence type="ECO:0000256" key="6">
    <source>
        <dbReference type="ARBA" id="ARBA00023054"/>
    </source>
</evidence>
<dbReference type="PANTHER" id="PTHR33911:SF1">
    <property type="entry name" value="RRNA-PROCESSING PROTEIN EFG1"/>
    <property type="match status" value="1"/>
</dbReference>
<feature type="region of interest" description="Disordered" evidence="8">
    <location>
        <begin position="162"/>
        <end position="206"/>
    </location>
</feature>
<dbReference type="OrthoDB" id="47732at2759"/>
<protein>
    <recommendedName>
        <fullName evidence="3">rRNA-processing protein EFG1</fullName>
    </recommendedName>
    <alternativeName>
        <fullName evidence="4">rRNA-processing protein efg1</fullName>
    </alternativeName>
</protein>
<feature type="compositionally biased region" description="Basic and acidic residues" evidence="8">
    <location>
        <begin position="238"/>
        <end position="249"/>
    </location>
</feature>
<evidence type="ECO:0000256" key="5">
    <source>
        <dbReference type="ARBA" id="ARBA00022552"/>
    </source>
</evidence>
<evidence type="ECO:0000256" key="3">
    <source>
        <dbReference type="ARBA" id="ARBA00018689"/>
    </source>
</evidence>
<reference evidence="9 10" key="1">
    <citation type="submission" date="2014-04" db="EMBL/GenBank/DDBJ databases">
        <authorList>
            <consortium name="DOE Joint Genome Institute"/>
            <person name="Kuo A."/>
            <person name="Zuccaro A."/>
            <person name="Kohler A."/>
            <person name="Nagy L.G."/>
            <person name="Floudas D."/>
            <person name="Copeland A."/>
            <person name="Barry K.W."/>
            <person name="Cichocki N."/>
            <person name="Veneault-Fourrey C."/>
            <person name="LaButti K."/>
            <person name="Lindquist E.A."/>
            <person name="Lipzen A."/>
            <person name="Lundell T."/>
            <person name="Morin E."/>
            <person name="Murat C."/>
            <person name="Sun H."/>
            <person name="Tunlid A."/>
            <person name="Henrissat B."/>
            <person name="Grigoriev I.V."/>
            <person name="Hibbett D.S."/>
            <person name="Martin F."/>
            <person name="Nordberg H.P."/>
            <person name="Cantor M.N."/>
            <person name="Hua S.X."/>
        </authorList>
    </citation>
    <scope>NUCLEOTIDE SEQUENCE [LARGE SCALE GENOMIC DNA]</scope>
    <source>
        <strain evidence="9 10">MAFF 305830</strain>
    </source>
</reference>
<feature type="region of interest" description="Disordered" evidence="8">
    <location>
        <begin position="227"/>
        <end position="274"/>
    </location>
</feature>
<feature type="compositionally biased region" description="Acidic residues" evidence="8">
    <location>
        <begin position="173"/>
        <end position="186"/>
    </location>
</feature>
<dbReference type="GO" id="GO:0005730">
    <property type="term" value="C:nucleolus"/>
    <property type="evidence" value="ECO:0007669"/>
    <property type="project" value="UniProtKB-SubCell"/>
</dbReference>
<keyword evidence="10" id="KW-1185">Reference proteome</keyword>
<dbReference type="EMBL" id="KN824287">
    <property type="protein sequence ID" value="KIM29721.1"/>
    <property type="molecule type" value="Genomic_DNA"/>
</dbReference>
<dbReference type="GO" id="GO:0030688">
    <property type="term" value="C:preribosome, small subunit precursor"/>
    <property type="evidence" value="ECO:0007669"/>
    <property type="project" value="TreeGrafter"/>
</dbReference>
<comment type="similarity">
    <text evidence="2">Belongs to the EFG1 family.</text>
</comment>
<dbReference type="GO" id="GO:0000462">
    <property type="term" value="P:maturation of SSU-rRNA from tricistronic rRNA transcript (SSU-rRNA, 5.8S rRNA, LSU-rRNA)"/>
    <property type="evidence" value="ECO:0007669"/>
    <property type="project" value="TreeGrafter"/>
</dbReference>
<dbReference type="AlphaFoldDB" id="A0A0C3BE48"/>
<dbReference type="InterPro" id="IPR050786">
    <property type="entry name" value="EFG1_rRNA-proc"/>
</dbReference>
<evidence type="ECO:0000256" key="7">
    <source>
        <dbReference type="ARBA" id="ARBA00023242"/>
    </source>
</evidence>
<dbReference type="InterPro" id="IPR019310">
    <property type="entry name" value="Efg1"/>
</dbReference>
<feature type="compositionally biased region" description="Polar residues" evidence="8">
    <location>
        <begin position="8"/>
        <end position="25"/>
    </location>
</feature>
<organism evidence="9 10">
    <name type="scientific">Serendipita vermifera MAFF 305830</name>
    <dbReference type="NCBI Taxonomy" id="933852"/>
    <lineage>
        <taxon>Eukaryota</taxon>
        <taxon>Fungi</taxon>
        <taxon>Dikarya</taxon>
        <taxon>Basidiomycota</taxon>
        <taxon>Agaricomycotina</taxon>
        <taxon>Agaricomycetes</taxon>
        <taxon>Sebacinales</taxon>
        <taxon>Serendipitaceae</taxon>
        <taxon>Serendipita</taxon>
    </lineage>
</organism>
<keyword evidence="5" id="KW-0698">rRNA processing</keyword>
<feature type="compositionally biased region" description="Basic and acidic residues" evidence="8">
    <location>
        <begin position="187"/>
        <end position="206"/>
    </location>
</feature>
<reference evidence="10" key="2">
    <citation type="submission" date="2015-01" db="EMBL/GenBank/DDBJ databases">
        <title>Evolutionary Origins and Diversification of the Mycorrhizal Mutualists.</title>
        <authorList>
            <consortium name="DOE Joint Genome Institute"/>
            <consortium name="Mycorrhizal Genomics Consortium"/>
            <person name="Kohler A."/>
            <person name="Kuo A."/>
            <person name="Nagy L.G."/>
            <person name="Floudas D."/>
            <person name="Copeland A."/>
            <person name="Barry K.W."/>
            <person name="Cichocki N."/>
            <person name="Veneault-Fourrey C."/>
            <person name="LaButti K."/>
            <person name="Lindquist E.A."/>
            <person name="Lipzen A."/>
            <person name="Lundell T."/>
            <person name="Morin E."/>
            <person name="Murat C."/>
            <person name="Riley R."/>
            <person name="Ohm R."/>
            <person name="Sun H."/>
            <person name="Tunlid A."/>
            <person name="Henrissat B."/>
            <person name="Grigoriev I.V."/>
            <person name="Hibbett D.S."/>
            <person name="Martin F."/>
        </authorList>
    </citation>
    <scope>NUCLEOTIDE SEQUENCE [LARGE SCALE GENOMIC DNA]</scope>
    <source>
        <strain evidence="10">MAFF 305830</strain>
    </source>
</reference>
<evidence type="ECO:0000256" key="1">
    <source>
        <dbReference type="ARBA" id="ARBA00004604"/>
    </source>
</evidence>
<evidence type="ECO:0000256" key="2">
    <source>
        <dbReference type="ARBA" id="ARBA00006916"/>
    </source>
</evidence>
<keyword evidence="6" id="KW-0175">Coiled coil</keyword>
<dbReference type="Proteomes" id="UP000054097">
    <property type="component" value="Unassembled WGS sequence"/>
</dbReference>
<sequence>MGSHKTTKGASSSTQKASGSNTSVQHHVKRRKPGVQDDVPGVQKIKAALRQTKRLLAKENLAADVRVTTERRLKSLEGDLARAELARTERTMAVRYHKVKFFERQKVLRKITRSKRMLESGVDAENEKLSKTKSKALEADLRERRIDLNYILHYPKTSKYISLFPPSANTEGEGSEPEEEEESQQEPIEKDETDITSKKRQELREAIQEAMDAGKISVQPEVDLVDRAGSGSLVHAASTEKPELKEPSGGKKHSKSKPRAPTINEDGFFDMSVD</sequence>
<dbReference type="PANTHER" id="PTHR33911">
    <property type="entry name" value="RRNA-PROCESSING PROTEIN EFG1"/>
    <property type="match status" value="1"/>
</dbReference>
<gene>
    <name evidence="9" type="ORF">M408DRAFT_67583</name>
</gene>
<evidence type="ECO:0000256" key="8">
    <source>
        <dbReference type="SAM" id="MobiDB-lite"/>
    </source>
</evidence>
<comment type="subcellular location">
    <subcellularLocation>
        <location evidence="1">Nucleus</location>
        <location evidence="1">Nucleolus</location>
    </subcellularLocation>
</comment>
<name>A0A0C3BE48_SERVB</name>
<evidence type="ECO:0000313" key="9">
    <source>
        <dbReference type="EMBL" id="KIM29721.1"/>
    </source>
</evidence>
<evidence type="ECO:0000313" key="10">
    <source>
        <dbReference type="Proteomes" id="UP000054097"/>
    </source>
</evidence>
<evidence type="ECO:0000256" key="4">
    <source>
        <dbReference type="ARBA" id="ARBA00019827"/>
    </source>
</evidence>